<reference evidence="1 2" key="1">
    <citation type="submission" date="2019-12" db="EMBL/GenBank/DDBJ databases">
        <authorList>
            <person name="Huq M.A."/>
        </authorList>
    </citation>
    <scope>NUCLEOTIDE SEQUENCE [LARGE SCALE GENOMIC DNA]</scope>
    <source>
        <strain evidence="1 2">MAH-18</strain>
    </source>
</reference>
<organism evidence="1 2">
    <name type="scientific">Nocardioides agri</name>
    <dbReference type="NCBI Taxonomy" id="2682843"/>
    <lineage>
        <taxon>Bacteria</taxon>
        <taxon>Bacillati</taxon>
        <taxon>Actinomycetota</taxon>
        <taxon>Actinomycetes</taxon>
        <taxon>Propionibacteriales</taxon>
        <taxon>Nocardioidaceae</taxon>
        <taxon>Nocardioides</taxon>
    </lineage>
</organism>
<dbReference type="RefSeq" id="WP_157343839.1">
    <property type="nucleotide sequence ID" value="NZ_WSEK01000004.1"/>
</dbReference>
<name>A0A6L6XVI7_9ACTN</name>
<accession>A0A6L6XVI7</accession>
<evidence type="ECO:0000313" key="1">
    <source>
        <dbReference type="EMBL" id="MVQ50687.1"/>
    </source>
</evidence>
<comment type="caution">
    <text evidence="1">The sequence shown here is derived from an EMBL/GenBank/DDBJ whole genome shotgun (WGS) entry which is preliminary data.</text>
</comment>
<gene>
    <name evidence="1" type="ORF">GON03_16000</name>
</gene>
<proteinExistence type="predicted"/>
<keyword evidence="2" id="KW-1185">Reference proteome</keyword>
<dbReference type="Proteomes" id="UP000473525">
    <property type="component" value="Unassembled WGS sequence"/>
</dbReference>
<evidence type="ECO:0000313" key="2">
    <source>
        <dbReference type="Proteomes" id="UP000473525"/>
    </source>
</evidence>
<dbReference type="EMBL" id="WSEK01000004">
    <property type="protein sequence ID" value="MVQ50687.1"/>
    <property type="molecule type" value="Genomic_DNA"/>
</dbReference>
<protein>
    <submittedName>
        <fullName evidence="1">Uncharacterized protein</fullName>
    </submittedName>
</protein>
<sequence length="50" mass="5272">MWDTPQTNQVHLSHDLPCARCGHAQHTYLACSESCACTPLPAPGAVPLAA</sequence>
<dbReference type="AlphaFoldDB" id="A0A6L6XVI7"/>